<reference evidence="2 3" key="1">
    <citation type="submission" date="2018-09" db="EMBL/GenBank/DDBJ databases">
        <authorList>
            <person name="Zhu H."/>
        </authorList>
    </citation>
    <scope>NUCLEOTIDE SEQUENCE [LARGE SCALE GENOMIC DNA]</scope>
    <source>
        <strain evidence="2 3">K2S05-167</strain>
    </source>
</reference>
<dbReference type="InterPro" id="IPR001387">
    <property type="entry name" value="Cro/C1-type_HTH"/>
</dbReference>
<feature type="compositionally biased region" description="Basic and acidic residues" evidence="1">
    <location>
        <begin position="1"/>
        <end position="16"/>
    </location>
</feature>
<dbReference type="CDD" id="cd00093">
    <property type="entry name" value="HTH_XRE"/>
    <property type="match status" value="1"/>
</dbReference>
<protein>
    <submittedName>
        <fullName evidence="2">XRE family transcriptional regulator</fullName>
    </submittedName>
</protein>
<organism evidence="2 3">
    <name type="scientific">Deinococcus cavernae</name>
    <dbReference type="NCBI Taxonomy" id="2320857"/>
    <lineage>
        <taxon>Bacteria</taxon>
        <taxon>Thermotogati</taxon>
        <taxon>Deinococcota</taxon>
        <taxon>Deinococci</taxon>
        <taxon>Deinococcales</taxon>
        <taxon>Deinococcaceae</taxon>
        <taxon>Deinococcus</taxon>
    </lineage>
</organism>
<gene>
    <name evidence="2" type="ORF">D3875_03850</name>
</gene>
<evidence type="ECO:0000313" key="3">
    <source>
        <dbReference type="Proteomes" id="UP000286287"/>
    </source>
</evidence>
<accession>A0A418VE91</accession>
<keyword evidence="3" id="KW-1185">Reference proteome</keyword>
<sequence length="188" mass="21089">MARSRHDEGSGKEARKYVPTAESVRRGQRLEQWLKEHEFEASEFSREANISKMSISLYLQGKLDVANMRQRTVEKLLGAMHVSDSWAWTFFDIPEARRKEWRTFRDAPMGHGEEAPQQVVTFLLDASLSGEGYALPEGTTLTLDPLSLTRGLLVCRLPGRYVLARPDAVPAQGEVLGQLVKVAPAAHE</sequence>
<evidence type="ECO:0000313" key="2">
    <source>
        <dbReference type="EMBL" id="RJF74421.1"/>
    </source>
</evidence>
<name>A0A418VE91_9DEIO</name>
<proteinExistence type="predicted"/>
<dbReference type="AlphaFoldDB" id="A0A418VE91"/>
<comment type="caution">
    <text evidence="2">The sequence shown here is derived from an EMBL/GenBank/DDBJ whole genome shotgun (WGS) entry which is preliminary data.</text>
</comment>
<evidence type="ECO:0000256" key="1">
    <source>
        <dbReference type="SAM" id="MobiDB-lite"/>
    </source>
</evidence>
<dbReference type="EMBL" id="QYUJ01000010">
    <property type="protein sequence ID" value="RJF74421.1"/>
    <property type="molecule type" value="Genomic_DNA"/>
</dbReference>
<dbReference type="Proteomes" id="UP000286287">
    <property type="component" value="Unassembled WGS sequence"/>
</dbReference>
<feature type="region of interest" description="Disordered" evidence="1">
    <location>
        <begin position="1"/>
        <end position="22"/>
    </location>
</feature>